<dbReference type="Pfam" id="PF00085">
    <property type="entry name" value="Thioredoxin"/>
    <property type="match status" value="1"/>
</dbReference>
<name>A2EFV6_TRIV3</name>
<dbReference type="eggNOG" id="KOG0190">
    <property type="taxonomic scope" value="Eukaryota"/>
</dbReference>
<gene>
    <name evidence="3" type="ORF">TVAG_354710</name>
</gene>
<dbReference type="VEuPathDB" id="TrichDB:TVAG_354710"/>
<feature type="transmembrane region" description="Helical" evidence="1">
    <location>
        <begin position="340"/>
        <end position="360"/>
    </location>
</feature>
<dbReference type="Gene3D" id="3.40.30.10">
    <property type="entry name" value="Glutaredoxin"/>
    <property type="match status" value="1"/>
</dbReference>
<dbReference type="EMBL" id="DS113378">
    <property type="protein sequence ID" value="EAY08412.1"/>
    <property type="molecule type" value="Genomic_DNA"/>
</dbReference>
<evidence type="ECO:0000313" key="4">
    <source>
        <dbReference type="Proteomes" id="UP000001542"/>
    </source>
</evidence>
<dbReference type="Proteomes" id="UP000001542">
    <property type="component" value="Unassembled WGS sequence"/>
</dbReference>
<dbReference type="PROSITE" id="PS51352">
    <property type="entry name" value="THIOREDOXIN_2"/>
    <property type="match status" value="1"/>
</dbReference>
<organism evidence="3 4">
    <name type="scientific">Trichomonas vaginalis (strain ATCC PRA-98 / G3)</name>
    <dbReference type="NCBI Taxonomy" id="412133"/>
    <lineage>
        <taxon>Eukaryota</taxon>
        <taxon>Metamonada</taxon>
        <taxon>Parabasalia</taxon>
        <taxon>Trichomonadida</taxon>
        <taxon>Trichomonadidae</taxon>
        <taxon>Trichomonas</taxon>
    </lineage>
</organism>
<reference evidence="3" key="2">
    <citation type="journal article" date="2007" name="Science">
        <title>Draft genome sequence of the sexually transmitted pathogen Trichomonas vaginalis.</title>
        <authorList>
            <person name="Carlton J.M."/>
            <person name="Hirt R.P."/>
            <person name="Silva J.C."/>
            <person name="Delcher A.L."/>
            <person name="Schatz M."/>
            <person name="Zhao Q."/>
            <person name="Wortman J.R."/>
            <person name="Bidwell S.L."/>
            <person name="Alsmark U.C.M."/>
            <person name="Besteiro S."/>
            <person name="Sicheritz-Ponten T."/>
            <person name="Noel C.J."/>
            <person name="Dacks J.B."/>
            <person name="Foster P.G."/>
            <person name="Simillion C."/>
            <person name="Van de Peer Y."/>
            <person name="Miranda-Saavedra D."/>
            <person name="Barton G.J."/>
            <person name="Westrop G.D."/>
            <person name="Mueller S."/>
            <person name="Dessi D."/>
            <person name="Fiori P.L."/>
            <person name="Ren Q."/>
            <person name="Paulsen I."/>
            <person name="Zhang H."/>
            <person name="Bastida-Corcuera F.D."/>
            <person name="Simoes-Barbosa A."/>
            <person name="Brown M.T."/>
            <person name="Hayes R.D."/>
            <person name="Mukherjee M."/>
            <person name="Okumura C.Y."/>
            <person name="Schneider R."/>
            <person name="Smith A.J."/>
            <person name="Vanacova S."/>
            <person name="Villalvazo M."/>
            <person name="Haas B.J."/>
            <person name="Pertea M."/>
            <person name="Feldblyum T.V."/>
            <person name="Utterback T.R."/>
            <person name="Shu C.L."/>
            <person name="Osoegawa K."/>
            <person name="de Jong P.J."/>
            <person name="Hrdy I."/>
            <person name="Horvathova L."/>
            <person name="Zubacova Z."/>
            <person name="Dolezal P."/>
            <person name="Malik S.B."/>
            <person name="Logsdon J.M. Jr."/>
            <person name="Henze K."/>
            <person name="Gupta A."/>
            <person name="Wang C.C."/>
            <person name="Dunne R.L."/>
            <person name="Upcroft J.A."/>
            <person name="Upcroft P."/>
            <person name="White O."/>
            <person name="Salzberg S.L."/>
            <person name="Tang P."/>
            <person name="Chiu C.-H."/>
            <person name="Lee Y.-S."/>
            <person name="Embley T.M."/>
            <person name="Coombs G.H."/>
            <person name="Mottram J.C."/>
            <person name="Tachezy J."/>
            <person name="Fraser-Liggett C.M."/>
            <person name="Johnson P.J."/>
        </authorList>
    </citation>
    <scope>NUCLEOTIDE SEQUENCE [LARGE SCALE GENOMIC DNA]</scope>
    <source>
        <strain evidence="3">G3</strain>
    </source>
</reference>
<dbReference type="GO" id="GO:0003756">
    <property type="term" value="F:protein disulfide isomerase activity"/>
    <property type="evidence" value="ECO:0000318"/>
    <property type="project" value="GO_Central"/>
</dbReference>
<keyword evidence="1" id="KW-0812">Transmembrane</keyword>
<dbReference type="SMR" id="A2EFV6"/>
<dbReference type="PANTHER" id="PTHR45672:SF11">
    <property type="entry name" value="PROTEIN DISULFIDE-ISOMERASE C17H9.14C"/>
    <property type="match status" value="1"/>
</dbReference>
<evidence type="ECO:0000313" key="3">
    <source>
        <dbReference type="EMBL" id="EAY08412.1"/>
    </source>
</evidence>
<dbReference type="AlphaFoldDB" id="A2EFV6"/>
<dbReference type="GO" id="GO:0005783">
    <property type="term" value="C:endoplasmic reticulum"/>
    <property type="evidence" value="ECO:0000318"/>
    <property type="project" value="GO_Central"/>
</dbReference>
<accession>A2EFV6</accession>
<dbReference type="SUPFAM" id="SSF52833">
    <property type="entry name" value="Thioredoxin-like"/>
    <property type="match status" value="1"/>
</dbReference>
<keyword evidence="1" id="KW-1133">Transmembrane helix</keyword>
<dbReference type="PANTHER" id="PTHR45672">
    <property type="entry name" value="PROTEIN DISULFIDE-ISOMERASE C17H9.14C-RELATED"/>
    <property type="match status" value="1"/>
</dbReference>
<keyword evidence="4" id="KW-1185">Reference proteome</keyword>
<evidence type="ECO:0000256" key="1">
    <source>
        <dbReference type="SAM" id="Phobius"/>
    </source>
</evidence>
<feature type="domain" description="Thioredoxin" evidence="2">
    <location>
        <begin position="1"/>
        <end position="116"/>
    </location>
</feature>
<dbReference type="STRING" id="5722.A2EFV6"/>
<dbReference type="VEuPathDB" id="TrichDB:TVAGG3_0516320"/>
<dbReference type="InterPro" id="IPR051063">
    <property type="entry name" value="PDI"/>
</dbReference>
<sequence length="369" mass="42962">MLYVLPFFAFKLNDRLNTYVMNQSWKVPVFVFCYSPHCGHCKEIHPDWEKLAEEYKNDPKVIIAELNCEAYHHTCSHEHHVNGYPGFRIVLKGNSKTYDGSRHYNGLKEKIDELRLLKMDELCNVLDNNQLNSSLNYPAFVLNYAGNLKEGCAFIDKLVGRDYNLADQFYINYNQSEMDMAIYTEKLASVQLEKPWSIKNVKKFVKEYKTKPFAVVKWKEIMSKNRPLVILIVSDLNDANSFNNIAKKDLTHHWAAVTAERFKFLSGGDIKIDNLKYPAAMITNSKKNKYVLISQVSENLLSQVIGKDFESFNDIQNQRLSMIFRDLILFPAQRFKNRTIYIMIALVLIALIGGCIYYVFDMQPTYKFE</sequence>
<dbReference type="GO" id="GO:0006457">
    <property type="term" value="P:protein folding"/>
    <property type="evidence" value="ECO:0000318"/>
    <property type="project" value="GO_Central"/>
</dbReference>
<protein>
    <submittedName>
        <fullName evidence="3">Thioredoxin family protein</fullName>
    </submittedName>
</protein>
<dbReference type="InParanoid" id="A2EFV6"/>
<reference evidence="3" key="1">
    <citation type="submission" date="2006-10" db="EMBL/GenBank/DDBJ databases">
        <authorList>
            <person name="Amadeo P."/>
            <person name="Zhao Q."/>
            <person name="Wortman J."/>
            <person name="Fraser-Liggett C."/>
            <person name="Carlton J."/>
        </authorList>
    </citation>
    <scope>NUCLEOTIDE SEQUENCE</scope>
    <source>
        <strain evidence="3">G3</strain>
    </source>
</reference>
<dbReference type="OrthoDB" id="72053at2759"/>
<dbReference type="RefSeq" id="XP_001320635.1">
    <property type="nucleotide sequence ID" value="XM_001320600.1"/>
</dbReference>
<evidence type="ECO:0000259" key="2">
    <source>
        <dbReference type="PROSITE" id="PS51352"/>
    </source>
</evidence>
<dbReference type="CDD" id="cd02961">
    <property type="entry name" value="PDI_a_family"/>
    <property type="match status" value="1"/>
</dbReference>
<keyword evidence="1" id="KW-0472">Membrane</keyword>
<dbReference type="InterPro" id="IPR036249">
    <property type="entry name" value="Thioredoxin-like_sf"/>
</dbReference>
<dbReference type="KEGG" id="tva:4766311"/>
<proteinExistence type="predicted"/>
<dbReference type="InterPro" id="IPR013766">
    <property type="entry name" value="Thioredoxin_domain"/>
</dbReference>